<organism evidence="1 2">
    <name type="scientific">Microbulbifer epialgicus</name>
    <dbReference type="NCBI Taxonomy" id="393907"/>
    <lineage>
        <taxon>Bacteria</taxon>
        <taxon>Pseudomonadati</taxon>
        <taxon>Pseudomonadota</taxon>
        <taxon>Gammaproteobacteria</taxon>
        <taxon>Cellvibrionales</taxon>
        <taxon>Microbulbiferaceae</taxon>
        <taxon>Microbulbifer</taxon>
    </lineage>
</organism>
<sequence length="151" mass="16973">MSQSKEIPISIKGLPMDLGVLEAEVRKLEIKPFANDFFWVGDWCISANACGYFMSSKCGSKFSFRENEVEIMLGILKGIIEGTLNQVYCDYAASGVWIDGKLISSKINKKDVGFKDGDYFEQALIELNLQVKKYGRYTWRTEGCLVALVTT</sequence>
<evidence type="ECO:0000313" key="2">
    <source>
        <dbReference type="Proteomes" id="UP001569428"/>
    </source>
</evidence>
<name>A0ABV4NTG4_9GAMM</name>
<dbReference type="EMBL" id="JBGMEK010000001">
    <property type="protein sequence ID" value="MFA0809362.1"/>
    <property type="molecule type" value="Genomic_DNA"/>
</dbReference>
<comment type="caution">
    <text evidence="1">The sequence shown here is derived from an EMBL/GenBank/DDBJ whole genome shotgun (WGS) entry which is preliminary data.</text>
</comment>
<gene>
    <name evidence="1" type="ORF">ACCI49_00400</name>
</gene>
<dbReference type="RefSeq" id="WP_371836983.1">
    <property type="nucleotide sequence ID" value="NZ_JBGMEK010000001.1"/>
</dbReference>
<keyword evidence="2" id="KW-1185">Reference proteome</keyword>
<proteinExistence type="predicted"/>
<evidence type="ECO:0000313" key="1">
    <source>
        <dbReference type="EMBL" id="MFA0809362.1"/>
    </source>
</evidence>
<protein>
    <submittedName>
        <fullName evidence="1">Uncharacterized protein</fullName>
    </submittedName>
</protein>
<reference evidence="1 2" key="1">
    <citation type="submission" date="2024-08" db="EMBL/GenBank/DDBJ databases">
        <authorList>
            <person name="Ishaq N."/>
        </authorList>
    </citation>
    <scope>NUCLEOTIDE SEQUENCE [LARGE SCALE GENOMIC DNA]</scope>
    <source>
        <strain evidence="1 2">DSM 18651</strain>
    </source>
</reference>
<dbReference type="Proteomes" id="UP001569428">
    <property type="component" value="Unassembled WGS sequence"/>
</dbReference>
<accession>A0ABV4NTG4</accession>